<dbReference type="InterPro" id="IPR001757">
    <property type="entry name" value="P_typ_ATPase"/>
</dbReference>
<comment type="subcellular location">
    <subcellularLocation>
        <location evidence="2">Cell inner membrane</location>
        <topology evidence="2">Multi-pass membrane protein</topology>
    </subcellularLocation>
</comment>
<evidence type="ECO:0000259" key="21">
    <source>
        <dbReference type="SMART" id="SM00831"/>
    </source>
</evidence>
<dbReference type="NCBIfam" id="TIGR01524">
    <property type="entry name" value="ATPase-IIIB_Mg"/>
    <property type="match status" value="1"/>
</dbReference>
<dbReference type="Pfam" id="PF00122">
    <property type="entry name" value="E1-E2_ATPase"/>
    <property type="match status" value="1"/>
</dbReference>
<reference evidence="22" key="1">
    <citation type="submission" date="2023-06" db="EMBL/GenBank/DDBJ databases">
        <title>Genome-scale phylogeny and comparative genomics of the fungal order Sordariales.</title>
        <authorList>
            <consortium name="Lawrence Berkeley National Laboratory"/>
            <person name="Hensen N."/>
            <person name="Bonometti L."/>
            <person name="Westerberg I."/>
            <person name="Brannstrom I.O."/>
            <person name="Guillou S."/>
            <person name="Cros-Aarteil S."/>
            <person name="Calhoun S."/>
            <person name="Haridas S."/>
            <person name="Kuo A."/>
            <person name="Mondo S."/>
            <person name="Pangilinan J."/>
            <person name="Riley R."/>
            <person name="Labutti K."/>
            <person name="Andreopoulos B."/>
            <person name="Lipzen A."/>
            <person name="Chen C."/>
            <person name="Yanf M."/>
            <person name="Daum C."/>
            <person name="Ng V."/>
            <person name="Clum A."/>
            <person name="Steindorff A."/>
            <person name="Ohm R."/>
            <person name="Martin F."/>
            <person name="Silar P."/>
            <person name="Natvig D."/>
            <person name="Lalanne C."/>
            <person name="Gautier V."/>
            <person name="Ament-Velasquez S.L."/>
            <person name="Kruys A."/>
            <person name="Hutchinson M.I."/>
            <person name="Powell A.J."/>
            <person name="Barry K."/>
            <person name="Miller A.N."/>
            <person name="Grigoriev I.V."/>
            <person name="Debuchy R."/>
            <person name="Gladieux P."/>
            <person name="Thoren M.H."/>
            <person name="Johannesson H."/>
        </authorList>
    </citation>
    <scope>NUCLEOTIDE SEQUENCE</scope>
    <source>
        <strain evidence="22">SMH4607-1</strain>
    </source>
</reference>
<keyword evidence="9 20" id="KW-0812">Transmembrane</keyword>
<keyword evidence="8" id="KW-0597">Phosphoprotein</keyword>
<dbReference type="Gene3D" id="1.20.1110.10">
    <property type="entry name" value="Calcium-transporting ATPase, transmembrane domain"/>
    <property type="match status" value="1"/>
</dbReference>
<keyword evidence="11" id="KW-0067">ATP-binding</keyword>
<accession>A0AA40EAC4</accession>
<dbReference type="Proteomes" id="UP001172102">
    <property type="component" value="Unassembled WGS sequence"/>
</dbReference>
<evidence type="ECO:0000256" key="16">
    <source>
        <dbReference type="ARBA" id="ARBA00029806"/>
    </source>
</evidence>
<feature type="transmembrane region" description="Helical" evidence="20">
    <location>
        <begin position="317"/>
        <end position="339"/>
    </location>
</feature>
<feature type="region of interest" description="Disordered" evidence="19">
    <location>
        <begin position="16"/>
        <end position="44"/>
    </location>
</feature>
<dbReference type="InterPro" id="IPR023214">
    <property type="entry name" value="HAD_sf"/>
</dbReference>
<evidence type="ECO:0000256" key="6">
    <source>
        <dbReference type="ARBA" id="ARBA00022475"/>
    </source>
</evidence>
<organism evidence="22 23">
    <name type="scientific">Lasiosphaeris hirsuta</name>
    <dbReference type="NCBI Taxonomy" id="260670"/>
    <lineage>
        <taxon>Eukaryota</taxon>
        <taxon>Fungi</taxon>
        <taxon>Dikarya</taxon>
        <taxon>Ascomycota</taxon>
        <taxon>Pezizomycotina</taxon>
        <taxon>Sordariomycetes</taxon>
        <taxon>Sordariomycetidae</taxon>
        <taxon>Sordariales</taxon>
        <taxon>Lasiosphaeriaceae</taxon>
        <taxon>Lasiosphaeris</taxon>
    </lineage>
</organism>
<dbReference type="GO" id="GO:0016887">
    <property type="term" value="F:ATP hydrolysis activity"/>
    <property type="evidence" value="ECO:0007669"/>
    <property type="project" value="InterPro"/>
</dbReference>
<evidence type="ECO:0000256" key="8">
    <source>
        <dbReference type="ARBA" id="ARBA00022553"/>
    </source>
</evidence>
<dbReference type="SFLD" id="SFLDF00027">
    <property type="entry name" value="p-type_atpase"/>
    <property type="match status" value="1"/>
</dbReference>
<dbReference type="SMART" id="SM00831">
    <property type="entry name" value="Cation_ATPase_N"/>
    <property type="match status" value="1"/>
</dbReference>
<evidence type="ECO:0000256" key="1">
    <source>
        <dbReference type="ARBA" id="ARBA00003954"/>
    </source>
</evidence>
<evidence type="ECO:0000256" key="19">
    <source>
        <dbReference type="SAM" id="MobiDB-lite"/>
    </source>
</evidence>
<gene>
    <name evidence="22" type="ORF">B0H67DRAFT_639385</name>
</gene>
<keyword evidence="14 20" id="KW-1133">Transmembrane helix</keyword>
<evidence type="ECO:0000256" key="13">
    <source>
        <dbReference type="ARBA" id="ARBA00022967"/>
    </source>
</evidence>
<evidence type="ECO:0000256" key="10">
    <source>
        <dbReference type="ARBA" id="ARBA00022741"/>
    </source>
</evidence>
<feature type="transmembrane region" description="Helical" evidence="20">
    <location>
        <begin position="828"/>
        <end position="854"/>
    </location>
</feature>
<feature type="domain" description="Cation-transporting P-type ATPase N-terminal" evidence="21">
    <location>
        <begin position="72"/>
        <end position="145"/>
    </location>
</feature>
<feature type="coiled-coil region" evidence="18">
    <location>
        <begin position="502"/>
        <end position="529"/>
    </location>
</feature>
<dbReference type="SUPFAM" id="SSF81665">
    <property type="entry name" value="Calcium ATPase, transmembrane domain M"/>
    <property type="match status" value="1"/>
</dbReference>
<dbReference type="InterPro" id="IPR018303">
    <property type="entry name" value="ATPase_P-typ_P_site"/>
</dbReference>
<dbReference type="Pfam" id="PF13246">
    <property type="entry name" value="Cation_ATPase"/>
    <property type="match status" value="1"/>
</dbReference>
<comment type="similarity">
    <text evidence="3">Belongs to the cation transport ATPase (P-type) (TC 3.A.3) family. Type IIIB subfamily.</text>
</comment>
<dbReference type="SFLD" id="SFLDG00002">
    <property type="entry name" value="C1.7:_P-type_atpase_like"/>
    <property type="match status" value="1"/>
</dbReference>
<evidence type="ECO:0000256" key="12">
    <source>
        <dbReference type="ARBA" id="ARBA00022842"/>
    </source>
</evidence>
<evidence type="ECO:0000256" key="7">
    <source>
        <dbReference type="ARBA" id="ARBA00022519"/>
    </source>
</evidence>
<dbReference type="GO" id="GO:0005886">
    <property type="term" value="C:plasma membrane"/>
    <property type="evidence" value="ECO:0007669"/>
    <property type="project" value="UniProtKB-SubCell"/>
</dbReference>
<dbReference type="InterPro" id="IPR004014">
    <property type="entry name" value="ATPase_P-typ_cation-transptr_N"/>
</dbReference>
<dbReference type="PRINTS" id="PR01836">
    <property type="entry name" value="MGATPASE"/>
</dbReference>
<comment type="caution">
    <text evidence="22">The sequence shown here is derived from an EMBL/GenBank/DDBJ whole genome shotgun (WGS) entry which is preliminary data.</text>
</comment>
<evidence type="ECO:0000256" key="14">
    <source>
        <dbReference type="ARBA" id="ARBA00022989"/>
    </source>
</evidence>
<keyword evidence="13" id="KW-1278">Translocase</keyword>
<feature type="transmembrane region" description="Helical" evidence="20">
    <location>
        <begin position="934"/>
        <end position="957"/>
    </location>
</feature>
<evidence type="ECO:0000313" key="23">
    <source>
        <dbReference type="Proteomes" id="UP001172102"/>
    </source>
</evidence>
<dbReference type="InterPro" id="IPR044492">
    <property type="entry name" value="P_typ_ATPase_HD_dom"/>
</dbReference>
<dbReference type="EC" id="7.2.2.14" evidence="4"/>
<evidence type="ECO:0000256" key="4">
    <source>
        <dbReference type="ARBA" id="ARBA00012786"/>
    </source>
</evidence>
<dbReference type="GO" id="GO:0015444">
    <property type="term" value="F:P-type magnesium transporter activity"/>
    <property type="evidence" value="ECO:0007669"/>
    <property type="project" value="UniProtKB-EC"/>
</dbReference>
<dbReference type="InterPro" id="IPR023298">
    <property type="entry name" value="ATPase_P-typ_TM_dom_sf"/>
</dbReference>
<keyword evidence="23" id="KW-1185">Reference proteome</keyword>
<evidence type="ECO:0000313" key="22">
    <source>
        <dbReference type="EMBL" id="KAK0730942.1"/>
    </source>
</evidence>
<keyword evidence="18" id="KW-0175">Coiled coil</keyword>
<keyword evidence="6" id="KW-1003">Cell membrane</keyword>
<dbReference type="NCBIfam" id="TIGR01494">
    <property type="entry name" value="ATPase_P-type"/>
    <property type="match status" value="1"/>
</dbReference>
<dbReference type="InterPro" id="IPR059000">
    <property type="entry name" value="ATPase_P-type_domA"/>
</dbReference>
<evidence type="ECO:0000256" key="15">
    <source>
        <dbReference type="ARBA" id="ARBA00023136"/>
    </source>
</evidence>
<name>A0AA40EAC4_9PEZI</name>
<dbReference type="GO" id="GO:0005524">
    <property type="term" value="F:ATP binding"/>
    <property type="evidence" value="ECO:0007669"/>
    <property type="project" value="UniProtKB-KW"/>
</dbReference>
<evidence type="ECO:0000256" key="3">
    <source>
        <dbReference type="ARBA" id="ARBA00008746"/>
    </source>
</evidence>
<evidence type="ECO:0000256" key="11">
    <source>
        <dbReference type="ARBA" id="ARBA00022840"/>
    </source>
</evidence>
<dbReference type="PANTHER" id="PTHR42861">
    <property type="entry name" value="CALCIUM-TRANSPORTING ATPASE"/>
    <property type="match status" value="1"/>
</dbReference>
<dbReference type="InterPro" id="IPR036412">
    <property type="entry name" value="HAD-like_sf"/>
</dbReference>
<keyword evidence="7" id="KW-0997">Cell inner membrane</keyword>
<dbReference type="PROSITE" id="PS00154">
    <property type="entry name" value="ATPASE_E1_E2"/>
    <property type="match status" value="1"/>
</dbReference>
<dbReference type="InterPro" id="IPR008250">
    <property type="entry name" value="ATPase_P-typ_transduc_dom_A_sf"/>
</dbReference>
<evidence type="ECO:0000256" key="18">
    <source>
        <dbReference type="SAM" id="Coils"/>
    </source>
</evidence>
<comment type="function">
    <text evidence="1">Mediates magnesium influx to the cytosol.</text>
</comment>
<feature type="transmembrane region" description="Helical" evidence="20">
    <location>
        <begin position="898"/>
        <end position="919"/>
    </location>
</feature>
<dbReference type="SFLD" id="SFLDS00003">
    <property type="entry name" value="Haloacid_Dehalogenase"/>
    <property type="match status" value="1"/>
</dbReference>
<feature type="transmembrane region" description="Helical" evidence="20">
    <location>
        <begin position="866"/>
        <end position="886"/>
    </location>
</feature>
<dbReference type="Pfam" id="PF00689">
    <property type="entry name" value="Cation_ATPase_C"/>
    <property type="match status" value="1"/>
</dbReference>
<dbReference type="Gene3D" id="3.40.50.1000">
    <property type="entry name" value="HAD superfamily/HAD-like"/>
    <property type="match status" value="1"/>
</dbReference>
<evidence type="ECO:0000256" key="9">
    <source>
        <dbReference type="ARBA" id="ARBA00022692"/>
    </source>
</evidence>
<dbReference type="Pfam" id="PF00690">
    <property type="entry name" value="Cation_ATPase_N"/>
    <property type="match status" value="1"/>
</dbReference>
<keyword evidence="12" id="KW-0460">Magnesium</keyword>
<evidence type="ECO:0000256" key="20">
    <source>
        <dbReference type="SAM" id="Phobius"/>
    </source>
</evidence>
<dbReference type="EMBL" id="JAUKUA010000001">
    <property type="protein sequence ID" value="KAK0730942.1"/>
    <property type="molecule type" value="Genomic_DNA"/>
</dbReference>
<sequence>MAKNPFLIPTQWFRRRQEPQLPARESTPPPPTGKPQDQQANTGYGPVVALPDSITWNMLLDPTLGREYVLWCIAKTPTEVTLTIFDSSHGGLGLRTALDRQKVCGKNTLSISKPLPWWQSLLRSFGSPFNVLLVLLASLSVATPEKEWANFSLLMLMSVISVLLRFSQERKSTLAAINLQTAIKTDINLIRFVSDNPNPAKSVEVPVAVQDLVPGDILVLRPGDTIPADCLLLEAQHLQISQSSLTGEGEPQQKGTRYDGTATYETVFDLPNIAFMGTTVVSGTGTGLVVGTGDHAHIASITEELSRKKPPTAFEEGILWATFAMIAFMASTILTVFIIRGRLSGEWQQAAEFSLGLAVAVIPEMLPAIVNTNLARGARKLAKSGAIVKDIGAIQNFGSMKVLCSDKTGTLTAGSITLHLAENCLGRESREVLELAFTTAVSRTGKKSDIDMAILQAGAAAAAEMDRKLNLGEWIADIPFQFEKRISGSIARTPRGDFLVIIKGAIEEVLAATERIKRTENDIVALTDAQKTQMLAKAFQYNDDGYRVLGIASKTVGASERDGENDSDREVAEKMAQNYKLNLVFEGFLVFLDLLRDDGAAAVASLQQLGVEIKVLTGDNERVARKICRDLKIFFPDVEAGLQSITGLNLSRLSPKAFASAVQHSTVFAKLTPSQKSKIVVSLKQHCSSASSAASAVGMLGDGINDCAGLRFADVGISVSSAAPAAKDCADVILTDQARSLSVVVAGVRTGRAAHANTVKYIKMAASANFGNVVSVLVATAWLPYQPMTGLQILVQNLLYDIAQFALPWDRVDDEDVAKPLVWDWRDLVRFVLVFGPVSSLSDVATFCFNWLALDINEGASPLVPMAQTHWFLSGLVTQLLVVHVLRTGKVPLWESRSHAALAAMTISVMIFGLALPYIKVLSRHIGLVEPDPIFLGFLAWEVIVYCLVVQAIKVVYKRCFGVWL</sequence>
<dbReference type="Gene3D" id="3.40.1110.10">
    <property type="entry name" value="Calcium-transporting ATPase, cytoplasmic domain N"/>
    <property type="match status" value="1"/>
</dbReference>
<evidence type="ECO:0000256" key="17">
    <source>
        <dbReference type="ARBA" id="ARBA00047295"/>
    </source>
</evidence>
<dbReference type="InterPro" id="IPR006415">
    <property type="entry name" value="P-type_ATPase_IIIB"/>
</dbReference>
<evidence type="ECO:0000256" key="2">
    <source>
        <dbReference type="ARBA" id="ARBA00004429"/>
    </source>
</evidence>
<dbReference type="SUPFAM" id="SSF81653">
    <property type="entry name" value="Calcium ATPase, transduction domain A"/>
    <property type="match status" value="1"/>
</dbReference>
<dbReference type="SUPFAM" id="SSF56784">
    <property type="entry name" value="HAD-like"/>
    <property type="match status" value="1"/>
</dbReference>
<dbReference type="Gene3D" id="2.70.150.10">
    <property type="entry name" value="Calcium-transporting ATPase, cytoplasmic transduction domain A"/>
    <property type="match status" value="1"/>
</dbReference>
<keyword evidence="15 20" id="KW-0472">Membrane</keyword>
<dbReference type="AlphaFoldDB" id="A0AA40EAC4"/>
<comment type="catalytic activity">
    <reaction evidence="17">
        <text>Mg(2+)(out) + ATP + H2O = Mg(2+)(in) + ADP + phosphate + H(+)</text>
        <dbReference type="Rhea" id="RHEA:10260"/>
        <dbReference type="ChEBI" id="CHEBI:15377"/>
        <dbReference type="ChEBI" id="CHEBI:15378"/>
        <dbReference type="ChEBI" id="CHEBI:18420"/>
        <dbReference type="ChEBI" id="CHEBI:30616"/>
        <dbReference type="ChEBI" id="CHEBI:43474"/>
        <dbReference type="ChEBI" id="CHEBI:456216"/>
        <dbReference type="EC" id="7.2.2.14"/>
    </reaction>
</comment>
<evidence type="ECO:0000256" key="5">
    <source>
        <dbReference type="ARBA" id="ARBA00013555"/>
    </source>
</evidence>
<dbReference type="InterPro" id="IPR006068">
    <property type="entry name" value="ATPase_P-typ_cation-transptr_C"/>
</dbReference>
<dbReference type="InterPro" id="IPR023299">
    <property type="entry name" value="ATPase_P-typ_cyto_dom_N"/>
</dbReference>
<keyword evidence="10" id="KW-0547">Nucleotide-binding</keyword>
<proteinExistence type="inferred from homology"/>
<protein>
    <recommendedName>
        <fullName evidence="5">Magnesium-transporting ATPase, P-type 1</fullName>
        <ecNumber evidence="4">7.2.2.14</ecNumber>
    </recommendedName>
    <alternativeName>
        <fullName evidence="16">Mg(2+) transport ATPase, P-type 1</fullName>
    </alternativeName>
</protein>